<keyword evidence="1" id="KW-0812">Transmembrane</keyword>
<evidence type="ECO:0000256" key="1">
    <source>
        <dbReference type="SAM" id="Phobius"/>
    </source>
</evidence>
<organism evidence="2 3">
    <name type="scientific">Ascoidea rubescens DSM 1968</name>
    <dbReference type="NCBI Taxonomy" id="1344418"/>
    <lineage>
        <taxon>Eukaryota</taxon>
        <taxon>Fungi</taxon>
        <taxon>Dikarya</taxon>
        <taxon>Ascomycota</taxon>
        <taxon>Saccharomycotina</taxon>
        <taxon>Saccharomycetes</taxon>
        <taxon>Ascoideaceae</taxon>
        <taxon>Ascoidea</taxon>
    </lineage>
</organism>
<gene>
    <name evidence="2" type="ORF">ASCRUDRAFT_115802</name>
</gene>
<sequence length="55" mass="6321">MLNWTTTIIIGFWLLFVLIFLTFNVSLFRSHSLSCLFFLKCAFSLSLDCFPAPPS</sequence>
<dbReference type="RefSeq" id="XP_020045359.1">
    <property type="nucleotide sequence ID" value="XM_020188831.1"/>
</dbReference>
<dbReference type="InParanoid" id="A0A1D2VBW8"/>
<accession>A0A1D2VBW8</accession>
<keyword evidence="1" id="KW-0472">Membrane</keyword>
<proteinExistence type="predicted"/>
<dbReference type="EMBL" id="KV454488">
    <property type="protein sequence ID" value="ODV59052.1"/>
    <property type="molecule type" value="Genomic_DNA"/>
</dbReference>
<evidence type="ECO:0000313" key="3">
    <source>
        <dbReference type="Proteomes" id="UP000095038"/>
    </source>
</evidence>
<keyword evidence="1" id="KW-1133">Transmembrane helix</keyword>
<feature type="transmembrane region" description="Helical" evidence="1">
    <location>
        <begin position="6"/>
        <end position="28"/>
    </location>
</feature>
<evidence type="ECO:0000313" key="2">
    <source>
        <dbReference type="EMBL" id="ODV59052.1"/>
    </source>
</evidence>
<protein>
    <submittedName>
        <fullName evidence="2">Uncharacterized protein</fullName>
    </submittedName>
</protein>
<dbReference type="AlphaFoldDB" id="A0A1D2VBW8"/>
<dbReference type="GeneID" id="30962467"/>
<name>A0A1D2VBW8_9ASCO</name>
<reference evidence="3" key="1">
    <citation type="submission" date="2016-05" db="EMBL/GenBank/DDBJ databases">
        <title>Comparative genomics of biotechnologically important yeasts.</title>
        <authorList>
            <consortium name="DOE Joint Genome Institute"/>
            <person name="Riley R."/>
            <person name="Haridas S."/>
            <person name="Wolfe K.H."/>
            <person name="Lopes M.R."/>
            <person name="Hittinger C.T."/>
            <person name="Goker M."/>
            <person name="Salamov A."/>
            <person name="Wisecaver J."/>
            <person name="Long T.M."/>
            <person name="Aerts A.L."/>
            <person name="Barry K."/>
            <person name="Choi C."/>
            <person name="Clum A."/>
            <person name="Coughlan A.Y."/>
            <person name="Deshpande S."/>
            <person name="Douglass A.P."/>
            <person name="Hanson S.J."/>
            <person name="Klenk H.-P."/>
            <person name="Labutti K."/>
            <person name="Lapidus A."/>
            <person name="Lindquist E."/>
            <person name="Lipzen A."/>
            <person name="Meier-Kolthoff J.P."/>
            <person name="Ohm R.A."/>
            <person name="Otillar R.P."/>
            <person name="Pangilinan J."/>
            <person name="Peng Y."/>
            <person name="Rokas A."/>
            <person name="Rosa C.A."/>
            <person name="Scheuner C."/>
            <person name="Sibirny A.A."/>
            <person name="Slot J.C."/>
            <person name="Stielow J.B."/>
            <person name="Sun H."/>
            <person name="Kurtzman C.P."/>
            <person name="Blackwell M."/>
            <person name="Grigoriev I.V."/>
            <person name="Jeffries T.W."/>
        </authorList>
    </citation>
    <scope>NUCLEOTIDE SEQUENCE [LARGE SCALE GENOMIC DNA]</scope>
    <source>
        <strain evidence="3">DSM 1968</strain>
    </source>
</reference>
<dbReference type="Proteomes" id="UP000095038">
    <property type="component" value="Unassembled WGS sequence"/>
</dbReference>
<keyword evidence="3" id="KW-1185">Reference proteome</keyword>